<evidence type="ECO:0000313" key="8">
    <source>
        <dbReference type="EMBL" id="RZT86779.1"/>
    </source>
</evidence>
<keyword evidence="9" id="KW-1185">Reference proteome</keyword>
<sequence>MSTATTTPAVTPATTPAATGDVVLLNNGVTMPRLGFGVSEVHDAEAAVGEALRAGYRSIDTAEVYGNEDGVGAAIAASGVPRDELFVTTKIWNDDQGFDRAMRAAGESLDRLGLDHVDLYLVHWPTREHDDCVRTWGAMETLLADGRTRAIGVSNFRRSHLERVIGLGGTVPAVNQIELHPWLEQHDLRAMHAEHGIVTEAWSPLGRGKLLDEPVITGIARRLGRSPAQVVLRWHLQQGTVVIPKSNSPERIAENRAVCDFALSPQDMFAVSTLDVAGGAGRIGPVPDDPASAPR</sequence>
<dbReference type="InterPro" id="IPR018170">
    <property type="entry name" value="Aldo/ket_reductase_CS"/>
</dbReference>
<dbReference type="InterPro" id="IPR036812">
    <property type="entry name" value="NAD(P)_OxRdtase_dom_sf"/>
</dbReference>
<evidence type="ECO:0000313" key="9">
    <source>
        <dbReference type="Proteomes" id="UP000291591"/>
    </source>
</evidence>
<feature type="domain" description="NADP-dependent oxidoreductase" evidence="7">
    <location>
        <begin position="42"/>
        <end position="271"/>
    </location>
</feature>
<protein>
    <submittedName>
        <fullName evidence="8">2,5-diketo-D-gluconate reductase A</fullName>
    </submittedName>
</protein>
<dbReference type="PRINTS" id="PR00069">
    <property type="entry name" value="ALDKETRDTASE"/>
</dbReference>
<keyword evidence="3" id="KW-0560">Oxidoreductase</keyword>
<dbReference type="InterPro" id="IPR023210">
    <property type="entry name" value="NADP_OxRdtase_dom"/>
</dbReference>
<dbReference type="SUPFAM" id="SSF51430">
    <property type="entry name" value="NAD(P)-linked oxidoreductase"/>
    <property type="match status" value="1"/>
</dbReference>
<evidence type="ECO:0000256" key="5">
    <source>
        <dbReference type="PIRSR" id="PIRSR000097-2"/>
    </source>
</evidence>
<reference evidence="8 9" key="1">
    <citation type="submission" date="2019-02" db="EMBL/GenBank/DDBJ databases">
        <title>Sequencing the genomes of 1000 actinobacteria strains.</title>
        <authorList>
            <person name="Klenk H.-P."/>
        </authorList>
    </citation>
    <scope>NUCLEOTIDE SEQUENCE [LARGE SCALE GENOMIC DNA]</scope>
    <source>
        <strain evidence="8 9">DSM 45779</strain>
    </source>
</reference>
<dbReference type="Pfam" id="PF00248">
    <property type="entry name" value="Aldo_ket_red"/>
    <property type="match status" value="1"/>
</dbReference>
<dbReference type="PANTHER" id="PTHR43827:SF3">
    <property type="entry name" value="NADP-DEPENDENT OXIDOREDUCTASE DOMAIN-CONTAINING PROTEIN"/>
    <property type="match status" value="1"/>
</dbReference>
<evidence type="ECO:0000256" key="2">
    <source>
        <dbReference type="ARBA" id="ARBA00022857"/>
    </source>
</evidence>
<organism evidence="8 9">
    <name type="scientific">Pseudonocardia sediminis</name>
    <dbReference type="NCBI Taxonomy" id="1397368"/>
    <lineage>
        <taxon>Bacteria</taxon>
        <taxon>Bacillati</taxon>
        <taxon>Actinomycetota</taxon>
        <taxon>Actinomycetes</taxon>
        <taxon>Pseudonocardiales</taxon>
        <taxon>Pseudonocardiaceae</taxon>
        <taxon>Pseudonocardia</taxon>
    </lineage>
</organism>
<dbReference type="PROSITE" id="PS00798">
    <property type="entry name" value="ALDOKETO_REDUCTASE_1"/>
    <property type="match status" value="1"/>
</dbReference>
<dbReference type="EMBL" id="SHKL01000001">
    <property type="protein sequence ID" value="RZT86779.1"/>
    <property type="molecule type" value="Genomic_DNA"/>
</dbReference>
<dbReference type="PROSITE" id="PS00063">
    <property type="entry name" value="ALDOKETO_REDUCTASE_3"/>
    <property type="match status" value="1"/>
</dbReference>
<dbReference type="AlphaFoldDB" id="A0A4Q7V2H8"/>
<evidence type="ECO:0000256" key="1">
    <source>
        <dbReference type="ARBA" id="ARBA00007905"/>
    </source>
</evidence>
<feature type="binding site" evidence="5">
    <location>
        <position position="123"/>
    </location>
    <ligand>
        <name>substrate</name>
    </ligand>
</feature>
<gene>
    <name evidence="8" type="ORF">EV383_3677</name>
</gene>
<evidence type="ECO:0000259" key="7">
    <source>
        <dbReference type="Pfam" id="PF00248"/>
    </source>
</evidence>
<dbReference type="Proteomes" id="UP000291591">
    <property type="component" value="Unassembled WGS sequence"/>
</dbReference>
<dbReference type="PANTHER" id="PTHR43827">
    <property type="entry name" value="2,5-DIKETO-D-GLUCONIC ACID REDUCTASE"/>
    <property type="match status" value="1"/>
</dbReference>
<name>A0A4Q7V2H8_PSEST</name>
<proteinExistence type="inferred from homology"/>
<feature type="active site" description="Proton donor" evidence="4">
    <location>
        <position position="65"/>
    </location>
</feature>
<keyword evidence="2" id="KW-0521">NADP</keyword>
<dbReference type="FunFam" id="3.20.20.100:FF:000015">
    <property type="entry name" value="Oxidoreductase, aldo/keto reductase family"/>
    <property type="match status" value="1"/>
</dbReference>
<dbReference type="Gene3D" id="3.20.20.100">
    <property type="entry name" value="NADP-dependent oxidoreductase domain"/>
    <property type="match status" value="1"/>
</dbReference>
<evidence type="ECO:0000256" key="6">
    <source>
        <dbReference type="PIRSR" id="PIRSR000097-3"/>
    </source>
</evidence>
<evidence type="ECO:0000256" key="3">
    <source>
        <dbReference type="ARBA" id="ARBA00023002"/>
    </source>
</evidence>
<comment type="similarity">
    <text evidence="1">Belongs to the aldo/keto reductase family.</text>
</comment>
<dbReference type="PIRSF" id="PIRSF000097">
    <property type="entry name" value="AKR"/>
    <property type="match status" value="1"/>
</dbReference>
<comment type="caution">
    <text evidence="8">The sequence shown here is derived from an EMBL/GenBank/DDBJ whole genome shotgun (WGS) entry which is preliminary data.</text>
</comment>
<dbReference type="InterPro" id="IPR020471">
    <property type="entry name" value="AKR"/>
</dbReference>
<dbReference type="PROSITE" id="PS00062">
    <property type="entry name" value="ALDOKETO_REDUCTASE_2"/>
    <property type="match status" value="1"/>
</dbReference>
<evidence type="ECO:0000256" key="4">
    <source>
        <dbReference type="PIRSR" id="PIRSR000097-1"/>
    </source>
</evidence>
<dbReference type="OrthoDB" id="9804790at2"/>
<feature type="site" description="Lowers pKa of active site Tyr" evidence="6">
    <location>
        <position position="90"/>
    </location>
</feature>
<dbReference type="GO" id="GO:0016616">
    <property type="term" value="F:oxidoreductase activity, acting on the CH-OH group of donors, NAD or NADP as acceptor"/>
    <property type="evidence" value="ECO:0007669"/>
    <property type="project" value="UniProtKB-ARBA"/>
</dbReference>
<accession>A0A4Q7V2H8</accession>